<comment type="subcellular location">
    <subcellularLocation>
        <location evidence="2">Cell membrane</location>
    </subcellularLocation>
</comment>
<comment type="caution">
    <text evidence="14">The sequence shown here is derived from an EMBL/GenBank/DDBJ whole genome shotgun (WGS) entry which is preliminary data.</text>
</comment>
<dbReference type="InterPro" id="IPR001789">
    <property type="entry name" value="Sig_transdc_resp-reg_receiver"/>
</dbReference>
<dbReference type="InterPro" id="IPR036890">
    <property type="entry name" value="HATPase_C_sf"/>
</dbReference>
<dbReference type="InterPro" id="IPR003594">
    <property type="entry name" value="HATPase_dom"/>
</dbReference>
<dbReference type="Pfam" id="PF02518">
    <property type="entry name" value="HATPase_c"/>
    <property type="match status" value="1"/>
</dbReference>
<feature type="compositionally biased region" description="Pro residues" evidence="9">
    <location>
        <begin position="839"/>
        <end position="850"/>
    </location>
</feature>
<dbReference type="CDD" id="cd00156">
    <property type="entry name" value="REC"/>
    <property type="match status" value="1"/>
</dbReference>
<protein>
    <recommendedName>
        <fullName evidence="3">histidine kinase</fullName>
        <ecNumber evidence="3">2.7.13.3</ecNumber>
    </recommendedName>
</protein>
<dbReference type="CDD" id="cd00082">
    <property type="entry name" value="HisKA"/>
    <property type="match status" value="1"/>
</dbReference>
<keyword evidence="10" id="KW-0812">Transmembrane</keyword>
<feature type="transmembrane region" description="Helical" evidence="10">
    <location>
        <begin position="255"/>
        <end position="274"/>
    </location>
</feature>
<dbReference type="EC" id="2.7.13.3" evidence="3"/>
<reference evidence="14 15" key="1">
    <citation type="submission" date="2023-07" db="EMBL/GenBank/DDBJ databases">
        <title>Sequencing the genomes of 1000 actinobacteria strains.</title>
        <authorList>
            <person name="Klenk H.-P."/>
        </authorList>
    </citation>
    <scope>NUCLEOTIDE SEQUENCE [LARGE SCALE GENOMIC DNA]</scope>
    <source>
        <strain evidence="14 15">DSM 14785</strain>
    </source>
</reference>
<keyword evidence="10" id="KW-1133">Transmembrane helix</keyword>
<evidence type="ECO:0000313" key="15">
    <source>
        <dbReference type="Proteomes" id="UP001240250"/>
    </source>
</evidence>
<feature type="domain" description="Response regulatory" evidence="12">
    <location>
        <begin position="711"/>
        <end position="827"/>
    </location>
</feature>
<dbReference type="InterPro" id="IPR011006">
    <property type="entry name" value="CheY-like_superfamily"/>
</dbReference>
<dbReference type="SMART" id="SM00388">
    <property type="entry name" value="HisKA"/>
    <property type="match status" value="1"/>
</dbReference>
<keyword evidence="15" id="KW-1185">Reference proteome</keyword>
<dbReference type="EMBL" id="JAUSVM010000001">
    <property type="protein sequence ID" value="MDQ0425220.1"/>
    <property type="molecule type" value="Genomic_DNA"/>
</dbReference>
<dbReference type="InterPro" id="IPR003661">
    <property type="entry name" value="HisK_dim/P_dom"/>
</dbReference>
<feature type="transmembrane region" description="Helical" evidence="10">
    <location>
        <begin position="50"/>
        <end position="71"/>
    </location>
</feature>
<keyword evidence="10" id="KW-0472">Membrane</keyword>
<dbReference type="Gene3D" id="1.10.287.130">
    <property type="match status" value="1"/>
</dbReference>
<feature type="transmembrane region" description="Helical" evidence="10">
    <location>
        <begin position="137"/>
        <end position="155"/>
    </location>
</feature>
<dbReference type="RefSeq" id="WP_070320096.1">
    <property type="nucleotide sequence ID" value="NZ_JAUSVM010000001.1"/>
</dbReference>
<evidence type="ECO:0000256" key="3">
    <source>
        <dbReference type="ARBA" id="ARBA00012438"/>
    </source>
</evidence>
<feature type="transmembrane region" description="Helical" evidence="10">
    <location>
        <begin position="103"/>
        <end position="125"/>
    </location>
</feature>
<evidence type="ECO:0000256" key="7">
    <source>
        <dbReference type="PROSITE-ProRule" id="PRU00110"/>
    </source>
</evidence>
<evidence type="ECO:0000256" key="2">
    <source>
        <dbReference type="ARBA" id="ARBA00004236"/>
    </source>
</evidence>
<dbReference type="PANTHER" id="PTHR45339:SF5">
    <property type="entry name" value="HISTIDINE KINASE"/>
    <property type="match status" value="1"/>
</dbReference>
<dbReference type="SUPFAM" id="SSF55874">
    <property type="entry name" value="ATPase domain of HSP90 chaperone/DNA topoisomerase II/histidine kinase"/>
    <property type="match status" value="1"/>
</dbReference>
<feature type="modified residue" description="4-aspartylphosphate" evidence="8">
    <location>
        <position position="760"/>
    </location>
</feature>
<dbReference type="SMART" id="SM00448">
    <property type="entry name" value="REC"/>
    <property type="match status" value="2"/>
</dbReference>
<feature type="transmembrane region" description="Helical" evidence="10">
    <location>
        <begin position="26"/>
        <end position="44"/>
    </location>
</feature>
<gene>
    <name evidence="14" type="ORF">JO380_001601</name>
</gene>
<proteinExistence type="predicted"/>
<dbReference type="SUPFAM" id="SSF52172">
    <property type="entry name" value="CheY-like"/>
    <property type="match status" value="2"/>
</dbReference>
<evidence type="ECO:0000259" key="12">
    <source>
        <dbReference type="PROSITE" id="PS50110"/>
    </source>
</evidence>
<evidence type="ECO:0000256" key="1">
    <source>
        <dbReference type="ARBA" id="ARBA00000085"/>
    </source>
</evidence>
<dbReference type="PROSITE" id="PS50109">
    <property type="entry name" value="HIS_KIN"/>
    <property type="match status" value="1"/>
</dbReference>
<keyword evidence="5" id="KW-0808">Transferase</keyword>
<organism evidence="14 15">
    <name type="scientific">Cellulomonas iranensis</name>
    <dbReference type="NCBI Taxonomy" id="76862"/>
    <lineage>
        <taxon>Bacteria</taxon>
        <taxon>Bacillati</taxon>
        <taxon>Actinomycetota</taxon>
        <taxon>Actinomycetes</taxon>
        <taxon>Micrococcales</taxon>
        <taxon>Cellulomonadaceae</taxon>
        <taxon>Cellulomonas</taxon>
    </lineage>
</organism>
<keyword evidence="6" id="KW-0902">Two-component regulatory system</keyword>
<accession>A0ABU0GIL4</accession>
<feature type="domain" description="Response regulatory" evidence="12">
    <location>
        <begin position="577"/>
        <end position="691"/>
    </location>
</feature>
<feature type="region of interest" description="Disordered" evidence="9">
    <location>
        <begin position="834"/>
        <end position="866"/>
    </location>
</feature>
<evidence type="ECO:0000256" key="8">
    <source>
        <dbReference type="PROSITE-ProRule" id="PRU00169"/>
    </source>
</evidence>
<evidence type="ECO:0000256" key="5">
    <source>
        <dbReference type="ARBA" id="ARBA00022777"/>
    </source>
</evidence>
<evidence type="ECO:0000256" key="4">
    <source>
        <dbReference type="ARBA" id="ARBA00022553"/>
    </source>
</evidence>
<dbReference type="PROSITE" id="PS50894">
    <property type="entry name" value="HPT"/>
    <property type="match status" value="1"/>
</dbReference>
<dbReference type="SUPFAM" id="SSF47384">
    <property type="entry name" value="Homodimeric domain of signal transducing histidine kinase"/>
    <property type="match status" value="1"/>
</dbReference>
<evidence type="ECO:0000256" key="10">
    <source>
        <dbReference type="SAM" id="Phobius"/>
    </source>
</evidence>
<dbReference type="InterPro" id="IPR008207">
    <property type="entry name" value="Sig_transdc_His_kin_Hpt_dom"/>
</dbReference>
<keyword evidence="5" id="KW-0418">Kinase</keyword>
<dbReference type="PRINTS" id="PR00344">
    <property type="entry name" value="BCTRLSENSOR"/>
</dbReference>
<feature type="domain" description="Histidine kinase" evidence="11">
    <location>
        <begin position="340"/>
        <end position="559"/>
    </location>
</feature>
<dbReference type="Gene3D" id="3.40.50.2300">
    <property type="match status" value="2"/>
</dbReference>
<dbReference type="SUPFAM" id="SSF47226">
    <property type="entry name" value="Histidine-containing phosphotransfer domain, HPT domain"/>
    <property type="match status" value="1"/>
</dbReference>
<keyword evidence="4 8" id="KW-0597">Phosphoprotein</keyword>
<evidence type="ECO:0000259" key="13">
    <source>
        <dbReference type="PROSITE" id="PS50894"/>
    </source>
</evidence>
<dbReference type="PANTHER" id="PTHR45339">
    <property type="entry name" value="HYBRID SIGNAL TRANSDUCTION HISTIDINE KINASE J"/>
    <property type="match status" value="1"/>
</dbReference>
<feature type="transmembrane region" description="Helical" evidence="10">
    <location>
        <begin position="193"/>
        <end position="218"/>
    </location>
</feature>
<feature type="compositionally biased region" description="Low complexity" evidence="9">
    <location>
        <begin position="851"/>
        <end position="866"/>
    </location>
</feature>
<feature type="modified residue" description="4-aspartylphosphate" evidence="8">
    <location>
        <position position="626"/>
    </location>
</feature>
<name>A0ABU0GIL4_9CELL</name>
<feature type="domain" description="HPt" evidence="13">
    <location>
        <begin position="884"/>
        <end position="976"/>
    </location>
</feature>
<dbReference type="CDD" id="cd16922">
    <property type="entry name" value="HATPase_EvgS-ArcB-TorS-like"/>
    <property type="match status" value="1"/>
</dbReference>
<dbReference type="Pfam" id="PF00512">
    <property type="entry name" value="HisKA"/>
    <property type="match status" value="1"/>
</dbReference>
<dbReference type="InterPro" id="IPR004358">
    <property type="entry name" value="Sig_transdc_His_kin-like_C"/>
</dbReference>
<dbReference type="Pfam" id="PF00072">
    <property type="entry name" value="Response_reg"/>
    <property type="match status" value="2"/>
</dbReference>
<dbReference type="Proteomes" id="UP001240250">
    <property type="component" value="Unassembled WGS sequence"/>
</dbReference>
<comment type="catalytic activity">
    <reaction evidence="1">
        <text>ATP + protein L-histidine = ADP + protein N-phospho-L-histidine.</text>
        <dbReference type="EC" id="2.7.13.3"/>
    </reaction>
</comment>
<feature type="modified residue" description="Phosphohistidine" evidence="7">
    <location>
        <position position="923"/>
    </location>
</feature>
<dbReference type="CDD" id="cd17546">
    <property type="entry name" value="REC_hyHK_CKI1_RcsC-like"/>
    <property type="match status" value="1"/>
</dbReference>
<feature type="transmembrane region" description="Helical" evidence="10">
    <location>
        <begin position="161"/>
        <end position="186"/>
    </location>
</feature>
<evidence type="ECO:0000256" key="6">
    <source>
        <dbReference type="ARBA" id="ARBA00023012"/>
    </source>
</evidence>
<dbReference type="InterPro" id="IPR005467">
    <property type="entry name" value="His_kinase_dom"/>
</dbReference>
<sequence>MTGTGQTGTGAAGADLLRRLPAGVRAALAVGLLGVLAGAAVGLAGGERAATVVCLVVELLAAAVVTARVVILPAERGAWSAMAAALLLHAVEELLAASSVGGIGLWVALSAASSAFAVVSVVAVVSARLVTQTPVMWLETTIAASGLLAVGAMLVGPLGGAGWLVLVHVAGPLVVLAALVGGLVALAQRPTPAWWAITVGFSLMTLSAALTTAGSAWAEGGPGLAADLLTGVGTLVVAAGAWWSRPRATGVVAPLSNLGVPLVFLVAALVVELVDTMAEVPVLAEAAAFVALTAGVGRLFLAVRSAQRVGRTEQALNRTLRQAHEDALAAAAARTAFVANMSHEIRTPMNAVIGMTGLLLDTDLDAEQREYAQTVRLSGNLLLDLINNVLDLSKIEAGGLDLEDHPFDLTAAVDDSLGLLAHAASARDVALLADVDPACPAWVRGDVTRLRQVLVNLVGNAVKFTHSGDVVVRVAPAAGPPGALRFAVTDQGIGIPRDRMDRLFREFSQVDASTTRRYGGTGLGLAISRAIVELMGGALGVTSEVGVGSTFAFTVVLPPVPAPTPESTAPAVLHGRTAVVVEDDATNRRILVSQLERWGLTCRAFASAEDLLDATDVERPDLVTLDMRLPGLSGVEAATRVRERPAWQDVPLVLLSSLNDVLTVQERAPFAALLTKPVRAAELRRVVTDVVTGRRREPSRAAPARTGARLRVLVAEDNAVNRTMAERVLAAMGHDVETVGDGGAAVVRTAEQDFDAVLMDIHMPVLDGLEATREIRARGGAHQPVIVALTASATAEDRQASAAAGMDDFLTKPFRSQDLDHVLARVVPQRSDAAVAPVPGAPTAPAPPGAADPTAPAARDVPADPAEGAPVLDADAFALACEVDAASGGALLGAFVADCATGADRLDAAAAAGDPGEVAAVAHAWLGACATVGATGLADLLRRVEDAARRGALPGADVLCAVRAEATAVTAAVRAAVSA</sequence>
<dbReference type="InterPro" id="IPR036641">
    <property type="entry name" value="HPT_dom_sf"/>
</dbReference>
<evidence type="ECO:0000313" key="14">
    <source>
        <dbReference type="EMBL" id="MDQ0425220.1"/>
    </source>
</evidence>
<dbReference type="PROSITE" id="PS50110">
    <property type="entry name" value="RESPONSE_REGULATORY"/>
    <property type="match status" value="2"/>
</dbReference>
<dbReference type="InterPro" id="IPR036097">
    <property type="entry name" value="HisK_dim/P_sf"/>
</dbReference>
<evidence type="ECO:0000259" key="11">
    <source>
        <dbReference type="PROSITE" id="PS50109"/>
    </source>
</evidence>
<dbReference type="SMART" id="SM00387">
    <property type="entry name" value="HATPase_c"/>
    <property type="match status" value="1"/>
</dbReference>
<dbReference type="Pfam" id="PF01627">
    <property type="entry name" value="Hpt"/>
    <property type="match status" value="1"/>
</dbReference>
<evidence type="ECO:0000256" key="9">
    <source>
        <dbReference type="SAM" id="MobiDB-lite"/>
    </source>
</evidence>
<feature type="transmembrane region" description="Helical" evidence="10">
    <location>
        <begin position="224"/>
        <end position="243"/>
    </location>
</feature>
<dbReference type="Gene3D" id="3.30.565.10">
    <property type="entry name" value="Histidine kinase-like ATPase, C-terminal domain"/>
    <property type="match status" value="1"/>
</dbReference>
<dbReference type="Gene3D" id="1.20.120.160">
    <property type="entry name" value="HPT domain"/>
    <property type="match status" value="1"/>
</dbReference>